<reference evidence="9 10" key="1">
    <citation type="submission" date="2018-03" db="EMBL/GenBank/DDBJ databases">
        <title>Genomic Encyclopedia of Archaeal and Bacterial Type Strains, Phase II (KMG-II): from individual species to whole genera.</title>
        <authorList>
            <person name="Goeker M."/>
        </authorList>
    </citation>
    <scope>NUCLEOTIDE SEQUENCE [LARGE SCALE GENOMIC DNA]</scope>
    <source>
        <strain evidence="9 10">DSM 43146</strain>
    </source>
</reference>
<keyword evidence="2 6" id="KW-1133">Transmembrane helix</keyword>
<dbReference type="SUPFAM" id="SSF58104">
    <property type="entry name" value="Methyl-accepting chemotaxis protein (MCP) signaling domain"/>
    <property type="match status" value="1"/>
</dbReference>
<dbReference type="Proteomes" id="UP000239415">
    <property type="component" value="Unassembled WGS sequence"/>
</dbReference>
<evidence type="ECO:0000259" key="8">
    <source>
        <dbReference type="PROSITE" id="PS50885"/>
    </source>
</evidence>
<evidence type="ECO:0000313" key="9">
    <source>
        <dbReference type="EMBL" id="PRX15898.1"/>
    </source>
</evidence>
<dbReference type="Pfam" id="PF00015">
    <property type="entry name" value="MCPsignal"/>
    <property type="match status" value="1"/>
</dbReference>
<dbReference type="GO" id="GO:0004888">
    <property type="term" value="F:transmembrane signaling receptor activity"/>
    <property type="evidence" value="ECO:0007669"/>
    <property type="project" value="InterPro"/>
</dbReference>
<name>A0A2T0JZG7_9ACTN</name>
<keyword evidence="3 5" id="KW-0807">Transducer</keyword>
<keyword evidence="1 6" id="KW-0812">Transmembrane</keyword>
<evidence type="ECO:0000256" key="3">
    <source>
        <dbReference type="ARBA" id="ARBA00023224"/>
    </source>
</evidence>
<comment type="caution">
    <text evidence="9">The sequence shown here is derived from an EMBL/GenBank/DDBJ whole genome shotgun (WGS) entry which is preliminary data.</text>
</comment>
<sequence>MAEPARTRGVRPVQRLLGDRRVNTKIMTAVGVIAVFSVGDGLFALDSLGATNDQVKSAYVMNRELNTIGNLRSAVNRVWLGMDDYQLATGDGERAAAGKAITTAQDQVSEYGEAYRGFPISAVARDAITSFTTDWAAFSDVLTTEVLPLADAGRTDRLADLRHGELAERMMSVRADLGTLAEETVKAGVEQEAVAQSRYDTTRAWVIGLLATCTVIGLLLAAVIARMIVRPLTRTVEALSRIAGGDLTTRVPVDSADEVGRMSLALNSTAESMAGMVGRIADSSTVLASAAEEMTAVAAQLSASAEQTAVQVNTVSDSAGQVSASVRTVAAGADEMGVSILEIATNANEAAGVAGEAARAATSTNASVERLGEASLQIGTVVAMITAIAEQTNLLALNATIEAARAGEQGKGFAVVASEVKDLAQETARATQQITAQVDAIQAESGAAVAAIQAISEVVNTINDYTTTIAAAVEEQTATTAEISRSVGQAADGSTNIADTIAAVAAATRQVTEGATETQQSAAELARTAAELQQAVSTYRY</sequence>
<feature type="domain" description="Methyl-accepting transducer" evidence="7">
    <location>
        <begin position="283"/>
        <end position="526"/>
    </location>
</feature>
<dbReference type="PRINTS" id="PR00260">
    <property type="entry name" value="CHEMTRNSDUCR"/>
</dbReference>
<evidence type="ECO:0000313" key="10">
    <source>
        <dbReference type="Proteomes" id="UP000239415"/>
    </source>
</evidence>
<evidence type="ECO:0000256" key="1">
    <source>
        <dbReference type="ARBA" id="ARBA00022692"/>
    </source>
</evidence>
<evidence type="ECO:0000256" key="4">
    <source>
        <dbReference type="ARBA" id="ARBA00029447"/>
    </source>
</evidence>
<dbReference type="AlphaFoldDB" id="A0A2T0JZG7"/>
<dbReference type="Pfam" id="PF00672">
    <property type="entry name" value="HAMP"/>
    <property type="match status" value="1"/>
</dbReference>
<dbReference type="PANTHER" id="PTHR32089:SF112">
    <property type="entry name" value="LYSOZYME-LIKE PROTEIN-RELATED"/>
    <property type="match status" value="1"/>
</dbReference>
<dbReference type="CDD" id="cd06225">
    <property type="entry name" value="HAMP"/>
    <property type="match status" value="1"/>
</dbReference>
<dbReference type="GO" id="GO:0016020">
    <property type="term" value="C:membrane"/>
    <property type="evidence" value="ECO:0007669"/>
    <property type="project" value="InterPro"/>
</dbReference>
<dbReference type="InterPro" id="IPR004089">
    <property type="entry name" value="MCPsignal_dom"/>
</dbReference>
<dbReference type="SMART" id="SM00283">
    <property type="entry name" value="MA"/>
    <property type="match status" value="1"/>
</dbReference>
<keyword evidence="6" id="KW-0472">Membrane</keyword>
<dbReference type="GO" id="GO:0006935">
    <property type="term" value="P:chemotaxis"/>
    <property type="evidence" value="ECO:0007669"/>
    <property type="project" value="InterPro"/>
</dbReference>
<comment type="similarity">
    <text evidence="4">Belongs to the methyl-accepting chemotaxis (MCP) protein family.</text>
</comment>
<evidence type="ECO:0000256" key="6">
    <source>
        <dbReference type="SAM" id="Phobius"/>
    </source>
</evidence>
<dbReference type="PROSITE" id="PS50111">
    <property type="entry name" value="CHEMOTAXIS_TRANSDUC_2"/>
    <property type="match status" value="1"/>
</dbReference>
<evidence type="ECO:0000256" key="5">
    <source>
        <dbReference type="PROSITE-ProRule" id="PRU00284"/>
    </source>
</evidence>
<accession>A0A2T0JZG7</accession>
<keyword evidence="10" id="KW-1185">Reference proteome</keyword>
<dbReference type="GO" id="GO:0007165">
    <property type="term" value="P:signal transduction"/>
    <property type="evidence" value="ECO:0007669"/>
    <property type="project" value="UniProtKB-KW"/>
</dbReference>
<dbReference type="PROSITE" id="PS50885">
    <property type="entry name" value="HAMP"/>
    <property type="match status" value="1"/>
</dbReference>
<dbReference type="EMBL" id="PVMZ01000022">
    <property type="protein sequence ID" value="PRX15898.1"/>
    <property type="molecule type" value="Genomic_DNA"/>
</dbReference>
<feature type="domain" description="HAMP" evidence="8">
    <location>
        <begin position="226"/>
        <end position="278"/>
    </location>
</feature>
<evidence type="ECO:0000256" key="2">
    <source>
        <dbReference type="ARBA" id="ARBA00022989"/>
    </source>
</evidence>
<dbReference type="Gene3D" id="1.10.287.950">
    <property type="entry name" value="Methyl-accepting chemotaxis protein"/>
    <property type="match status" value="1"/>
</dbReference>
<feature type="transmembrane region" description="Helical" evidence="6">
    <location>
        <begin position="204"/>
        <end position="225"/>
    </location>
</feature>
<dbReference type="PANTHER" id="PTHR32089">
    <property type="entry name" value="METHYL-ACCEPTING CHEMOTAXIS PROTEIN MCPB"/>
    <property type="match status" value="1"/>
</dbReference>
<evidence type="ECO:0000259" key="7">
    <source>
        <dbReference type="PROSITE" id="PS50111"/>
    </source>
</evidence>
<dbReference type="InterPro" id="IPR003660">
    <property type="entry name" value="HAMP_dom"/>
</dbReference>
<gene>
    <name evidence="9" type="ORF">CLV67_122138</name>
</gene>
<proteinExistence type="inferred from homology"/>
<organism evidence="9 10">
    <name type="scientific">Actinoplanes italicus</name>
    <dbReference type="NCBI Taxonomy" id="113567"/>
    <lineage>
        <taxon>Bacteria</taxon>
        <taxon>Bacillati</taxon>
        <taxon>Actinomycetota</taxon>
        <taxon>Actinomycetes</taxon>
        <taxon>Micromonosporales</taxon>
        <taxon>Micromonosporaceae</taxon>
        <taxon>Actinoplanes</taxon>
    </lineage>
</organism>
<dbReference type="InterPro" id="IPR004090">
    <property type="entry name" value="Chemotax_Me-accpt_rcpt"/>
</dbReference>
<protein>
    <submittedName>
        <fullName evidence="9">Methyl-accepting chemotaxis protein</fullName>
    </submittedName>
</protein>
<dbReference type="SMART" id="SM00304">
    <property type="entry name" value="HAMP"/>
    <property type="match status" value="1"/>
</dbReference>